<dbReference type="Proteomes" id="UP001516023">
    <property type="component" value="Unassembled WGS sequence"/>
</dbReference>
<evidence type="ECO:0000256" key="1">
    <source>
        <dbReference type="SAM" id="SignalP"/>
    </source>
</evidence>
<evidence type="ECO:0000313" key="3">
    <source>
        <dbReference type="Proteomes" id="UP001516023"/>
    </source>
</evidence>
<dbReference type="AlphaFoldDB" id="A0ABD3QXG7"/>
<organism evidence="2 3">
    <name type="scientific">Cyclotella cryptica</name>
    <dbReference type="NCBI Taxonomy" id="29204"/>
    <lineage>
        <taxon>Eukaryota</taxon>
        <taxon>Sar</taxon>
        <taxon>Stramenopiles</taxon>
        <taxon>Ochrophyta</taxon>
        <taxon>Bacillariophyta</taxon>
        <taxon>Coscinodiscophyceae</taxon>
        <taxon>Thalassiosirophycidae</taxon>
        <taxon>Stephanodiscales</taxon>
        <taxon>Stephanodiscaceae</taxon>
        <taxon>Cyclotella</taxon>
    </lineage>
</organism>
<gene>
    <name evidence="2" type="ORF">HJC23_003245</name>
</gene>
<evidence type="ECO:0000313" key="2">
    <source>
        <dbReference type="EMBL" id="KAL3805017.1"/>
    </source>
</evidence>
<accession>A0ABD3QXG7</accession>
<keyword evidence="1" id="KW-0732">Signal</keyword>
<dbReference type="EMBL" id="JABMIG020000004">
    <property type="protein sequence ID" value="KAL3805017.1"/>
    <property type="molecule type" value="Genomic_DNA"/>
</dbReference>
<reference evidence="2 3" key="1">
    <citation type="journal article" date="2020" name="G3 (Bethesda)">
        <title>Improved Reference Genome for Cyclotella cryptica CCMP332, a Model for Cell Wall Morphogenesis, Salinity Adaptation, and Lipid Production in Diatoms (Bacillariophyta).</title>
        <authorList>
            <person name="Roberts W.R."/>
            <person name="Downey K.M."/>
            <person name="Ruck E.C."/>
            <person name="Traller J.C."/>
            <person name="Alverson A.J."/>
        </authorList>
    </citation>
    <scope>NUCLEOTIDE SEQUENCE [LARGE SCALE GENOMIC DNA]</scope>
    <source>
        <strain evidence="2 3">CCMP332</strain>
    </source>
</reference>
<proteinExistence type="predicted"/>
<feature type="signal peptide" evidence="1">
    <location>
        <begin position="1"/>
        <end position="19"/>
    </location>
</feature>
<protein>
    <submittedName>
        <fullName evidence="2">Uncharacterized protein</fullName>
    </submittedName>
</protein>
<sequence>MLSPSLFVAAAILLPKVQSLILPPSNNKPEISRRHYLGTLRTLIGTPLLFPLTSNAIPLDDEQQGIPAITDSPVGKAIRRSVIQGARVADSLDERWERFSDKLRDKSRCDKTTGRRLYDNGVRKDGTSIGNPGLGALCDPVPLVPLSDDVTARVLNLAVQSALDVGGGGNGKGCNCAYWEN</sequence>
<name>A0ABD3QXG7_9STRA</name>
<keyword evidence="3" id="KW-1185">Reference proteome</keyword>
<feature type="chain" id="PRO_5044776893" evidence="1">
    <location>
        <begin position="20"/>
        <end position="181"/>
    </location>
</feature>
<comment type="caution">
    <text evidence="2">The sequence shown here is derived from an EMBL/GenBank/DDBJ whole genome shotgun (WGS) entry which is preliminary data.</text>
</comment>